<evidence type="ECO:0000256" key="1">
    <source>
        <dbReference type="SAM" id="SignalP"/>
    </source>
</evidence>
<keyword evidence="4" id="KW-1185">Reference proteome</keyword>
<comment type="caution">
    <text evidence="3">The sequence shown here is derived from an EMBL/GenBank/DDBJ whole genome shotgun (WGS) entry which is preliminary data.</text>
</comment>
<dbReference type="EMBL" id="MWPV01000007">
    <property type="protein sequence ID" value="OUL56333.1"/>
    <property type="molecule type" value="Genomic_DNA"/>
</dbReference>
<evidence type="ECO:0000313" key="4">
    <source>
        <dbReference type="Proteomes" id="UP000194841"/>
    </source>
</evidence>
<organism evidence="3 4">
    <name type="scientific">Pseudoalteromonas ulvae</name>
    <dbReference type="NCBI Taxonomy" id="107327"/>
    <lineage>
        <taxon>Bacteria</taxon>
        <taxon>Pseudomonadati</taxon>
        <taxon>Pseudomonadota</taxon>
        <taxon>Gammaproteobacteria</taxon>
        <taxon>Alteromonadales</taxon>
        <taxon>Pseudoalteromonadaceae</taxon>
        <taxon>Pseudoalteromonas</taxon>
    </lineage>
</organism>
<sequence length="165" mass="18729">MKLMMILLAGLTLTACSQIPSTLPANNPQYQTYVNAGDSFEQRTFVSISDENIDLNTIEKRKLIVYFATWCHDSQRTMSQIMSSPLASDKHLQIIGIGREENVGNLKKFQQDYQLNFPLVSDQDRHYYNQVANAGIPRLILLDEANEVVKTVIGEMPNAIDHLVW</sequence>
<evidence type="ECO:0000313" key="3">
    <source>
        <dbReference type="EMBL" id="OUL56333.1"/>
    </source>
</evidence>
<dbReference type="PANTHER" id="PTHR42852:SF13">
    <property type="entry name" value="PROTEIN DIPZ"/>
    <property type="match status" value="1"/>
</dbReference>
<dbReference type="InterPro" id="IPR036249">
    <property type="entry name" value="Thioredoxin-like_sf"/>
</dbReference>
<feature type="signal peptide" evidence="1">
    <location>
        <begin position="1"/>
        <end position="17"/>
    </location>
</feature>
<dbReference type="Pfam" id="PF00578">
    <property type="entry name" value="AhpC-TSA"/>
    <property type="match status" value="1"/>
</dbReference>
<name>A0A2D0A1A8_PSEDV</name>
<dbReference type="SUPFAM" id="SSF52833">
    <property type="entry name" value="Thioredoxin-like"/>
    <property type="match status" value="1"/>
</dbReference>
<feature type="domain" description="Alkyl hydroperoxide reductase subunit C/ Thiol specific antioxidant" evidence="2">
    <location>
        <begin position="49"/>
        <end position="131"/>
    </location>
</feature>
<dbReference type="GO" id="GO:0016209">
    <property type="term" value="F:antioxidant activity"/>
    <property type="evidence" value="ECO:0007669"/>
    <property type="project" value="InterPro"/>
</dbReference>
<dbReference type="PANTHER" id="PTHR42852">
    <property type="entry name" value="THIOL:DISULFIDE INTERCHANGE PROTEIN DSBE"/>
    <property type="match status" value="1"/>
</dbReference>
<dbReference type="AlphaFoldDB" id="A0A2D0A1A8"/>
<protein>
    <submittedName>
        <fullName evidence="3">Redoxin domain protein</fullName>
    </submittedName>
</protein>
<dbReference type="PROSITE" id="PS51257">
    <property type="entry name" value="PROKAR_LIPOPROTEIN"/>
    <property type="match status" value="1"/>
</dbReference>
<gene>
    <name evidence="3" type="ORF">B1199_18605</name>
</gene>
<dbReference type="InterPro" id="IPR050553">
    <property type="entry name" value="Thioredoxin_ResA/DsbE_sf"/>
</dbReference>
<feature type="chain" id="PRO_5013243059" evidence="1">
    <location>
        <begin position="18"/>
        <end position="165"/>
    </location>
</feature>
<keyword evidence="1" id="KW-0732">Signal</keyword>
<dbReference type="CDD" id="cd02966">
    <property type="entry name" value="TlpA_like_family"/>
    <property type="match status" value="1"/>
</dbReference>
<dbReference type="Proteomes" id="UP000194841">
    <property type="component" value="Unassembled WGS sequence"/>
</dbReference>
<dbReference type="InterPro" id="IPR000866">
    <property type="entry name" value="AhpC/TSA"/>
</dbReference>
<evidence type="ECO:0000259" key="2">
    <source>
        <dbReference type="Pfam" id="PF00578"/>
    </source>
</evidence>
<dbReference type="Gene3D" id="3.40.30.10">
    <property type="entry name" value="Glutaredoxin"/>
    <property type="match status" value="1"/>
</dbReference>
<accession>A0A2D0A1A8</accession>
<reference evidence="3 4" key="1">
    <citation type="submission" date="2017-02" db="EMBL/GenBank/DDBJ databases">
        <title>Pseudoalteromonas ulvae TC14 Genome.</title>
        <authorList>
            <person name="Molmeret M."/>
        </authorList>
    </citation>
    <scope>NUCLEOTIDE SEQUENCE [LARGE SCALE GENOMIC DNA]</scope>
    <source>
        <strain evidence="3">TC14</strain>
    </source>
</reference>
<dbReference type="OrthoDB" id="6398367at2"/>
<dbReference type="GO" id="GO:0016491">
    <property type="term" value="F:oxidoreductase activity"/>
    <property type="evidence" value="ECO:0007669"/>
    <property type="project" value="InterPro"/>
</dbReference>
<proteinExistence type="predicted"/>